<reference evidence="2 3" key="1">
    <citation type="submission" date="2019-06" db="EMBL/GenBank/DDBJ databases">
        <title>New taxonomy in bacterial strain CC-CFT640, isolated from vineyard.</title>
        <authorList>
            <person name="Lin S.-Y."/>
            <person name="Tsai C.-F."/>
            <person name="Young C.-C."/>
        </authorList>
    </citation>
    <scope>NUCLEOTIDE SEQUENCE [LARGE SCALE GENOMIC DNA]</scope>
    <source>
        <strain evidence="2 3">CC-CFT640</strain>
    </source>
</reference>
<dbReference type="InterPro" id="IPR029058">
    <property type="entry name" value="AB_hydrolase_fold"/>
</dbReference>
<comment type="caution">
    <text evidence="2">The sequence shown here is derived from an EMBL/GenBank/DDBJ whole genome shotgun (WGS) entry which is preliminary data.</text>
</comment>
<dbReference type="InterPro" id="IPR050228">
    <property type="entry name" value="Carboxylesterase_BioH"/>
</dbReference>
<accession>A0A5C8PV32</accession>
<dbReference type="PANTHER" id="PTHR43194">
    <property type="entry name" value="HYDROLASE ALPHA/BETA FOLD FAMILY"/>
    <property type="match status" value="1"/>
</dbReference>
<dbReference type="Pfam" id="PF00561">
    <property type="entry name" value="Abhydrolase_1"/>
    <property type="match status" value="1"/>
</dbReference>
<keyword evidence="3" id="KW-1185">Reference proteome</keyword>
<evidence type="ECO:0000313" key="2">
    <source>
        <dbReference type="EMBL" id="TXL81769.1"/>
    </source>
</evidence>
<evidence type="ECO:0000259" key="1">
    <source>
        <dbReference type="Pfam" id="PF00561"/>
    </source>
</evidence>
<dbReference type="EMBL" id="VDUZ01000003">
    <property type="protein sequence ID" value="TXL81769.1"/>
    <property type="molecule type" value="Genomic_DNA"/>
</dbReference>
<gene>
    <name evidence="2" type="ORF">FHP25_03340</name>
</gene>
<sequence length="292" mass="31232">MKRFRMSDGVELIADAWGAPDAPPAILLHGGGQTRHAWKRTAQTLAAQGYHALSVDLRGHGDSGWSADGDYGMDRFAADVRTLAQMQAAKPILIGASLGGISSLLAEGDAPQSVAAALVLVDITPKVDPQGVARIRGFMASHIDTGFSSVDEAADAVAAYLPHRPRPRSVEGLRKNLRLGDDGRYRWHYDPAFVHDRQTRDDSGREQRLSIAAARIEVPVLLVRGGSSELVSQEAARAFIDLVPHATYVDVRGAGHMVAGDVNDVFTQEVVRFLEGLPPGPSTRPPQPAVAS</sequence>
<dbReference type="Gene3D" id="3.40.50.1820">
    <property type="entry name" value="alpha/beta hydrolase"/>
    <property type="match status" value="1"/>
</dbReference>
<dbReference type="InterPro" id="IPR000639">
    <property type="entry name" value="Epox_hydrolase-like"/>
</dbReference>
<keyword evidence="2" id="KW-0378">Hydrolase</keyword>
<name>A0A5C8PV32_9HYPH</name>
<evidence type="ECO:0000313" key="3">
    <source>
        <dbReference type="Proteomes" id="UP000321638"/>
    </source>
</evidence>
<dbReference type="PRINTS" id="PR00412">
    <property type="entry name" value="EPOXHYDRLASE"/>
</dbReference>
<protein>
    <submittedName>
        <fullName evidence="2">Alpha/beta hydrolase</fullName>
    </submittedName>
</protein>
<dbReference type="OrthoDB" id="9808398at2"/>
<organism evidence="2 3">
    <name type="scientific">Vineibacter terrae</name>
    <dbReference type="NCBI Taxonomy" id="2586908"/>
    <lineage>
        <taxon>Bacteria</taxon>
        <taxon>Pseudomonadati</taxon>
        <taxon>Pseudomonadota</taxon>
        <taxon>Alphaproteobacteria</taxon>
        <taxon>Hyphomicrobiales</taxon>
        <taxon>Vineibacter</taxon>
    </lineage>
</organism>
<feature type="domain" description="AB hydrolase-1" evidence="1">
    <location>
        <begin position="26"/>
        <end position="258"/>
    </location>
</feature>
<dbReference type="PANTHER" id="PTHR43194:SF2">
    <property type="entry name" value="PEROXISOMAL MEMBRANE PROTEIN LPX1"/>
    <property type="match status" value="1"/>
</dbReference>
<dbReference type="GO" id="GO:0016787">
    <property type="term" value="F:hydrolase activity"/>
    <property type="evidence" value="ECO:0007669"/>
    <property type="project" value="UniProtKB-KW"/>
</dbReference>
<dbReference type="InterPro" id="IPR000073">
    <property type="entry name" value="AB_hydrolase_1"/>
</dbReference>
<dbReference type="SUPFAM" id="SSF53474">
    <property type="entry name" value="alpha/beta-Hydrolases"/>
    <property type="match status" value="1"/>
</dbReference>
<dbReference type="Proteomes" id="UP000321638">
    <property type="component" value="Unassembled WGS sequence"/>
</dbReference>
<dbReference type="AlphaFoldDB" id="A0A5C8PV32"/>
<proteinExistence type="predicted"/>